<dbReference type="PANTHER" id="PTHR12750">
    <property type="entry name" value="DIPHOSPHOINOSITOL PENTAKISPHOSPHATE KINASE"/>
    <property type="match status" value="1"/>
</dbReference>
<evidence type="ECO:0000256" key="4">
    <source>
        <dbReference type="ARBA" id="ARBA00022490"/>
    </source>
</evidence>
<comment type="caution">
    <text evidence="17">The sequence shown here is derived from an EMBL/GenBank/DDBJ whole genome shotgun (WGS) entry which is preliminary data.</text>
</comment>
<evidence type="ECO:0000256" key="2">
    <source>
        <dbReference type="ARBA" id="ARBA00005609"/>
    </source>
</evidence>
<evidence type="ECO:0000256" key="7">
    <source>
        <dbReference type="ARBA" id="ARBA00022741"/>
    </source>
</evidence>
<keyword evidence="4 14" id="KW-0963">Cytoplasm</keyword>
<evidence type="ECO:0000256" key="11">
    <source>
        <dbReference type="ARBA" id="ARBA00033696"/>
    </source>
</evidence>
<evidence type="ECO:0000256" key="5">
    <source>
        <dbReference type="ARBA" id="ARBA00022553"/>
    </source>
</evidence>
<keyword evidence="7 14" id="KW-0547">Nucleotide-binding</keyword>
<dbReference type="GO" id="GO:0052843">
    <property type="term" value="F:inositol-1-diphosphate-2,3,4,5,6-pentakisphosphate diphosphatase activity"/>
    <property type="evidence" value="ECO:0007669"/>
    <property type="project" value="UniProtKB-ARBA"/>
</dbReference>
<comment type="catalytic activity">
    <reaction evidence="12">
        <text>1D-myo-inositol hexakisphosphate + ATP = 1-diphospho-1D-myo-inositol 2,3,4,5,6-pentakisphosphate + ADP</text>
        <dbReference type="Rhea" id="RHEA:37459"/>
        <dbReference type="ChEBI" id="CHEBI:30616"/>
        <dbReference type="ChEBI" id="CHEBI:58130"/>
        <dbReference type="ChEBI" id="CHEBI:74946"/>
        <dbReference type="ChEBI" id="CHEBI:456216"/>
        <dbReference type="EC" id="2.7.4.24"/>
    </reaction>
    <physiologicalReaction direction="left-to-right" evidence="12">
        <dbReference type="Rhea" id="RHEA:37460"/>
    </physiologicalReaction>
</comment>
<evidence type="ECO:0000256" key="9">
    <source>
        <dbReference type="ARBA" id="ARBA00022840"/>
    </source>
</evidence>
<dbReference type="Proteomes" id="UP000789342">
    <property type="component" value="Unassembled WGS sequence"/>
</dbReference>
<accession>A0A9N9H2I2</accession>
<feature type="domain" description="VIP1 N-terminal" evidence="16">
    <location>
        <begin position="62"/>
        <end position="150"/>
    </location>
</feature>
<feature type="non-terminal residue" evidence="17">
    <location>
        <position position="1"/>
    </location>
</feature>
<dbReference type="GO" id="GO:0033857">
    <property type="term" value="F:5-diphosphoinositol pentakisphosphate 1-kinase activity"/>
    <property type="evidence" value="ECO:0007669"/>
    <property type="project" value="TreeGrafter"/>
</dbReference>
<keyword evidence="6 14" id="KW-0808">Transferase</keyword>
<evidence type="ECO:0000256" key="10">
    <source>
        <dbReference type="ARBA" id="ARBA00023212"/>
    </source>
</evidence>
<comment type="similarity">
    <text evidence="2 14">Belongs to the histidine acid phosphatase family. VIP1 subfamily.</text>
</comment>
<reference evidence="17" key="1">
    <citation type="submission" date="2021-06" db="EMBL/GenBank/DDBJ databases">
        <authorList>
            <person name="Kallberg Y."/>
            <person name="Tangrot J."/>
            <person name="Rosling A."/>
        </authorList>
    </citation>
    <scope>NUCLEOTIDE SEQUENCE</scope>
    <source>
        <strain evidence="17">CL551</strain>
    </source>
</reference>
<gene>
    <name evidence="17" type="ORF">AMORRO_LOCUS10003</name>
</gene>
<evidence type="ECO:0000259" key="16">
    <source>
        <dbReference type="Pfam" id="PF18086"/>
    </source>
</evidence>
<feature type="non-terminal residue" evidence="17">
    <location>
        <position position="658"/>
    </location>
</feature>
<evidence type="ECO:0000256" key="13">
    <source>
        <dbReference type="ARBA" id="ARBA00071668"/>
    </source>
</evidence>
<evidence type="ECO:0000256" key="8">
    <source>
        <dbReference type="ARBA" id="ARBA00022777"/>
    </source>
</evidence>
<dbReference type="GO" id="GO:0032958">
    <property type="term" value="P:inositol phosphate biosynthetic process"/>
    <property type="evidence" value="ECO:0007669"/>
    <property type="project" value="UniProtKB-ARBA"/>
</dbReference>
<dbReference type="OrthoDB" id="18042at2759"/>
<keyword evidence="9 14" id="KW-0067">ATP-binding</keyword>
<dbReference type="GO" id="GO:0006020">
    <property type="term" value="P:inositol metabolic process"/>
    <property type="evidence" value="ECO:0007669"/>
    <property type="project" value="TreeGrafter"/>
</dbReference>
<evidence type="ECO:0000256" key="3">
    <source>
        <dbReference type="ARBA" id="ARBA00012893"/>
    </source>
</evidence>
<dbReference type="InterPro" id="IPR013651">
    <property type="entry name" value="ATP-grasp_RimK-type"/>
</dbReference>
<dbReference type="PANTHER" id="PTHR12750:SF9">
    <property type="entry name" value="INOSITOL HEXAKISPHOSPHATE AND DIPHOSPHOINOSITOL-PENTAKISPHOSPHATE KINASE"/>
    <property type="match status" value="1"/>
</dbReference>
<dbReference type="Gene3D" id="3.40.50.11950">
    <property type="match status" value="1"/>
</dbReference>
<dbReference type="InterPro" id="IPR037446">
    <property type="entry name" value="His_Pase_VIP1"/>
</dbReference>
<evidence type="ECO:0000313" key="18">
    <source>
        <dbReference type="Proteomes" id="UP000789342"/>
    </source>
</evidence>
<keyword evidence="18" id="KW-1185">Reference proteome</keyword>
<dbReference type="FunFam" id="3.30.470.20:FF:000036">
    <property type="entry name" value="Inositol hexakisphosphate and diphosphoinositol-pentakisphosphate kinase"/>
    <property type="match status" value="1"/>
</dbReference>
<comment type="function">
    <text evidence="14">Bifunctional inositol kinase that acts in concert with the IP6K kinases to synthesize the diphosphate group-containing inositol pyrophosphates diphosphoinositol pentakisphosphate, PP-InsP5, and bis-diphosphoinositol tetrakisphosphate, (PP)2-InsP4. PP-InsP5 and (PP)2-InsP4, also respectively called InsP7 and InsP8, may regulate a variety of cellular processes, including apoptosis, vesicle trafficking, cytoskeletal dynamics, and exocytosis. Phosphorylates inositol hexakisphosphate (InsP6).</text>
</comment>
<evidence type="ECO:0000313" key="17">
    <source>
        <dbReference type="EMBL" id="CAG8651918.1"/>
    </source>
</evidence>
<dbReference type="EC" id="2.7.4.24" evidence="3 14"/>
<keyword evidence="10" id="KW-0206">Cytoskeleton</keyword>
<dbReference type="AlphaFoldDB" id="A0A9N9H2I2"/>
<keyword evidence="8 14" id="KW-0418">Kinase</keyword>
<dbReference type="GO" id="GO:0005829">
    <property type="term" value="C:cytosol"/>
    <property type="evidence" value="ECO:0007669"/>
    <property type="project" value="TreeGrafter"/>
</dbReference>
<dbReference type="GO" id="GO:0005856">
    <property type="term" value="C:cytoskeleton"/>
    <property type="evidence" value="ECO:0007669"/>
    <property type="project" value="UniProtKB-SubCell"/>
</dbReference>
<protein>
    <recommendedName>
        <fullName evidence="13 14">Inositol hexakisphosphate and diphosphoinositol-pentakisphosphate kinase</fullName>
        <ecNumber evidence="3 14">2.7.4.24</ecNumber>
    </recommendedName>
</protein>
<dbReference type="Pfam" id="PF08443">
    <property type="entry name" value="RimK"/>
    <property type="match status" value="1"/>
</dbReference>
<comment type="subcellular location">
    <subcellularLocation>
        <location evidence="1 14">Cytoplasm</location>
        <location evidence="1 14">Cytoskeleton</location>
    </subcellularLocation>
</comment>
<evidence type="ECO:0000256" key="6">
    <source>
        <dbReference type="ARBA" id="ARBA00022679"/>
    </source>
</evidence>
<sequence>DSQSLYKYGQCVNISSPETIIFPRQKGMSTKLYHEIQTLTSSSLPSFNITESTTASCRSKYVIGICAMDCKARSKPMRNILNRLHDYNEFETVIFGDKVILEEDVENWPVCDFFISFFSNGFPLDKAIEYVKLRRPFCVNDLPMQKTLWDRRIVMKLLDTLGIPTPKRLVASKDGGPKIDPDVTSQVHKNVGTRLKQTSCPPAKVEMIDFDTISVDGQLLRKPFVEKPISGEDHNIHIYFSSEMGGGGRRLFRKVSNKSSEFDPLMSKPRTDGSYIYEQFMNVDHAEDIKVYTIGHKYAHAETRKSPVVDGLVHRSNDGKEVRYVATLTPEEKKIASVISLAFGQTICGFDLVRVKGKSYVIDVNGWSFVKGSDDYYNNCARILGTMFLKAIQKRKVKIDSVPKKFPFENSWRLKVPMPIFRHAERTTKQKMKFIFRSNPFFELLDTSTEEIILRNEQELGRVSRAVEDAIKLRCEDLDKLQQLKLVLQMPNDLPGIKVLIKPSYSKVDESFIELRLIVEWGGEIKYDTLNNLQFLEIIFVNQNIDKNLSTIMELYQYAKIYSPQEYDVDNEEKLHIGLLTSNLLLGDIIKKFRDHTLQKIANILMIGDNEDLYFIHEKTSRGIIGDKEYSLRMAFDPGAHNQNIYLDARHYLNVAPR</sequence>
<keyword evidence="5" id="KW-0597">Phosphoprotein</keyword>
<dbReference type="GO" id="GO:0052723">
    <property type="term" value="F:inositol hexakisphosphate 1-kinase activity"/>
    <property type="evidence" value="ECO:0007669"/>
    <property type="project" value="UniProtKB-ARBA"/>
</dbReference>
<dbReference type="Gene3D" id="3.30.470.20">
    <property type="entry name" value="ATP-grasp fold, B domain"/>
    <property type="match status" value="1"/>
</dbReference>
<name>A0A9N9H2I2_9GLOM</name>
<dbReference type="Pfam" id="PF18086">
    <property type="entry name" value="PPIP5K2_N"/>
    <property type="match status" value="1"/>
</dbReference>
<evidence type="ECO:0000256" key="12">
    <source>
        <dbReference type="ARBA" id="ARBA00034629"/>
    </source>
</evidence>
<dbReference type="InterPro" id="IPR040557">
    <property type="entry name" value="VIP1_N"/>
</dbReference>
<dbReference type="SUPFAM" id="SSF56059">
    <property type="entry name" value="Glutathione synthetase ATP-binding domain-like"/>
    <property type="match status" value="1"/>
</dbReference>
<proteinExistence type="inferred from homology"/>
<dbReference type="GO" id="GO:0005524">
    <property type="term" value="F:ATP binding"/>
    <property type="evidence" value="ECO:0007669"/>
    <property type="project" value="UniProtKB-KW"/>
</dbReference>
<evidence type="ECO:0000259" key="15">
    <source>
        <dbReference type="Pfam" id="PF08443"/>
    </source>
</evidence>
<feature type="domain" description="ATP-grasp fold RimK-type" evidence="15">
    <location>
        <begin position="267"/>
        <end position="373"/>
    </location>
</feature>
<organism evidence="17 18">
    <name type="scientific">Acaulospora morrowiae</name>
    <dbReference type="NCBI Taxonomy" id="94023"/>
    <lineage>
        <taxon>Eukaryota</taxon>
        <taxon>Fungi</taxon>
        <taxon>Fungi incertae sedis</taxon>
        <taxon>Mucoromycota</taxon>
        <taxon>Glomeromycotina</taxon>
        <taxon>Glomeromycetes</taxon>
        <taxon>Diversisporales</taxon>
        <taxon>Acaulosporaceae</taxon>
        <taxon>Acaulospora</taxon>
    </lineage>
</organism>
<comment type="catalytic activity">
    <reaction evidence="11">
        <text>5-diphospho-1D-myo-inositol 1,2,3,4,6-pentakisphosphate + ATP + H(+) = 1,5-bis(diphospho)-1D-myo-inositol 2,3,4,6-tetrakisphosphate + ADP</text>
        <dbReference type="Rhea" id="RHEA:10276"/>
        <dbReference type="ChEBI" id="CHEBI:15378"/>
        <dbReference type="ChEBI" id="CHEBI:30616"/>
        <dbReference type="ChEBI" id="CHEBI:58628"/>
        <dbReference type="ChEBI" id="CHEBI:77983"/>
        <dbReference type="ChEBI" id="CHEBI:456216"/>
        <dbReference type="EC" id="2.7.4.24"/>
    </reaction>
    <physiologicalReaction direction="left-to-right" evidence="11">
        <dbReference type="Rhea" id="RHEA:10277"/>
    </physiologicalReaction>
</comment>
<dbReference type="EMBL" id="CAJVPV010010509">
    <property type="protein sequence ID" value="CAG8651918.1"/>
    <property type="molecule type" value="Genomic_DNA"/>
</dbReference>
<evidence type="ECO:0000256" key="1">
    <source>
        <dbReference type="ARBA" id="ARBA00004245"/>
    </source>
</evidence>
<evidence type="ECO:0000256" key="14">
    <source>
        <dbReference type="RuleBase" id="RU365032"/>
    </source>
</evidence>
<dbReference type="FunFam" id="3.40.50.11950:FF:000002">
    <property type="entry name" value="Inositol hexakisphosphate and diphosphoinositol-pentakisphosphate kinase"/>
    <property type="match status" value="1"/>
</dbReference>